<dbReference type="InterPro" id="IPR010982">
    <property type="entry name" value="Lambda_DNA-bd_dom_sf"/>
</dbReference>
<dbReference type="SUPFAM" id="SSF47413">
    <property type="entry name" value="lambda repressor-like DNA-binding domains"/>
    <property type="match status" value="1"/>
</dbReference>
<dbReference type="Gene3D" id="1.10.260.40">
    <property type="entry name" value="lambda repressor-like DNA-binding domains"/>
    <property type="match status" value="1"/>
</dbReference>
<evidence type="ECO:0000259" key="1">
    <source>
        <dbReference type="PROSITE" id="PS50943"/>
    </source>
</evidence>
<dbReference type="PROSITE" id="PS50943">
    <property type="entry name" value="HTH_CROC1"/>
    <property type="match status" value="1"/>
</dbReference>
<dbReference type="PANTHER" id="PTHR35010">
    <property type="entry name" value="BLL4672 PROTEIN-RELATED"/>
    <property type="match status" value="1"/>
</dbReference>
<dbReference type="RefSeq" id="WP_329410286.1">
    <property type="nucleotide sequence ID" value="NZ_CP109441.1"/>
</dbReference>
<dbReference type="CDD" id="cd00093">
    <property type="entry name" value="HTH_XRE"/>
    <property type="match status" value="1"/>
</dbReference>
<keyword evidence="3" id="KW-1185">Reference proteome</keyword>
<name>A0ABZ1YXA1_9NOCA</name>
<reference evidence="2" key="1">
    <citation type="submission" date="2022-10" db="EMBL/GenBank/DDBJ databases">
        <title>The complete genomes of actinobacterial strains from the NBC collection.</title>
        <authorList>
            <person name="Joergensen T.S."/>
            <person name="Alvarez Arevalo M."/>
            <person name="Sterndorff E.B."/>
            <person name="Faurdal D."/>
            <person name="Vuksanovic O."/>
            <person name="Mourched A.-S."/>
            <person name="Charusanti P."/>
            <person name="Shaw S."/>
            <person name="Blin K."/>
            <person name="Weber T."/>
        </authorList>
    </citation>
    <scope>NUCLEOTIDE SEQUENCE</scope>
    <source>
        <strain evidence="2">NBC_01482</strain>
    </source>
</reference>
<feature type="domain" description="HTH cro/C1-type" evidence="1">
    <location>
        <begin position="50"/>
        <end position="97"/>
    </location>
</feature>
<dbReference type="Pfam" id="PF17765">
    <property type="entry name" value="MLTR_LBD"/>
    <property type="match status" value="1"/>
</dbReference>
<dbReference type="EMBL" id="CP109441">
    <property type="protein sequence ID" value="WUV46507.1"/>
    <property type="molecule type" value="Genomic_DNA"/>
</dbReference>
<sequence>MRWSPVRRERDAVSDKASHRCELGKFLRNRRARIDPSVVGLPTGRRRTPGLRREEVAVLAGLSPTWYTYLEQGRDIKPSPELLNSLARVLRLNEDERSYLHVLAYGRRPPPEASPALQPDDTVLLCELVETFDSRYPVYAVNSNADVLAWNDAVVEWYTDFAELPDPHRNSVWWVLMEPEARERFVNWDEVARDMVGQLRAMAAADEVDNERLAHLIEELHDLSPEFRIWWPDYQLSNEEPRPRTLRHPIRGVQAMRMVVVLPVGVGDARLIVHLPVTER</sequence>
<dbReference type="SMART" id="SM00530">
    <property type="entry name" value="HTH_XRE"/>
    <property type="match status" value="1"/>
</dbReference>
<evidence type="ECO:0000313" key="3">
    <source>
        <dbReference type="Proteomes" id="UP001432062"/>
    </source>
</evidence>
<dbReference type="Pfam" id="PF13560">
    <property type="entry name" value="HTH_31"/>
    <property type="match status" value="1"/>
</dbReference>
<dbReference type="InterPro" id="IPR041413">
    <property type="entry name" value="MLTR_LBD"/>
</dbReference>
<accession>A0ABZ1YXA1</accession>
<proteinExistence type="predicted"/>
<gene>
    <name evidence="2" type="ORF">OG563_47015</name>
</gene>
<dbReference type="InterPro" id="IPR001387">
    <property type="entry name" value="Cro/C1-type_HTH"/>
</dbReference>
<dbReference type="Proteomes" id="UP001432062">
    <property type="component" value="Chromosome"/>
</dbReference>
<organism evidence="2 3">
    <name type="scientific">Nocardia vinacea</name>
    <dbReference type="NCBI Taxonomy" id="96468"/>
    <lineage>
        <taxon>Bacteria</taxon>
        <taxon>Bacillati</taxon>
        <taxon>Actinomycetota</taxon>
        <taxon>Actinomycetes</taxon>
        <taxon>Mycobacteriales</taxon>
        <taxon>Nocardiaceae</taxon>
        <taxon>Nocardia</taxon>
    </lineage>
</organism>
<dbReference type="Gene3D" id="3.30.450.180">
    <property type="match status" value="1"/>
</dbReference>
<evidence type="ECO:0000313" key="2">
    <source>
        <dbReference type="EMBL" id="WUV46507.1"/>
    </source>
</evidence>
<protein>
    <submittedName>
        <fullName evidence="2">Helix-turn-helix transcriptional regulator</fullName>
    </submittedName>
</protein>